<evidence type="ECO:0000313" key="5">
    <source>
        <dbReference type="Proteomes" id="UP001595884"/>
    </source>
</evidence>
<proteinExistence type="inferred from homology"/>
<dbReference type="PANTHER" id="PTHR11358:SF26">
    <property type="entry name" value="GUANIDINO ACID HYDROLASE, MITOCHONDRIAL"/>
    <property type="match status" value="1"/>
</dbReference>
<dbReference type="Proteomes" id="UP001595884">
    <property type="component" value="Unassembled WGS sequence"/>
</dbReference>
<dbReference type="PANTHER" id="PTHR11358">
    <property type="entry name" value="ARGINASE/AGMATINASE"/>
    <property type="match status" value="1"/>
</dbReference>
<reference evidence="5" key="1">
    <citation type="journal article" date="2019" name="Int. J. Syst. Evol. Microbiol.">
        <title>The Global Catalogue of Microorganisms (GCM) 10K type strain sequencing project: providing services to taxonomists for standard genome sequencing and annotation.</title>
        <authorList>
            <consortium name="The Broad Institute Genomics Platform"/>
            <consortium name="The Broad Institute Genome Sequencing Center for Infectious Disease"/>
            <person name="Wu L."/>
            <person name="Ma J."/>
        </authorList>
    </citation>
    <scope>NUCLEOTIDE SEQUENCE [LARGE SCALE GENOMIC DNA]</scope>
    <source>
        <strain evidence="5">CGMCC 1.12849</strain>
    </source>
</reference>
<sequence>MQTKNNTTNDVEWVWHPALFEQDSKLLNPAEGSSLELNEAVLKLRARSSVARSELNPEVFDKLSRRRFLIPKECALVATHGLLKSAQPVVEVECAQHSTPWGLIGAGVWQNPDPDLAVHDVLAGLRRGLQRSLAIVTSANSWNWNEMSTSETYPCRVVDHGNLIVDSRIDTAQDIASRLLAATRTVGAQGHNPVVIGGDHSIAYPVISAQRERWKQLVVVHLDAHADARPIPHGQQTADCGNFVTWCLADEPDLPWLTLGVRGYDPEFSMPSPLTAKHVSFIKASDLGSKQCFDEIEQHCQGRPVHLSIDIDVLDPVFAPEVAYPAIGGADPDIIKEIINRIRSSGTIVGVDFTEVCGPMTRRNLAAMHAIDMLTHILTPKRTIS</sequence>
<dbReference type="Gene3D" id="3.40.800.10">
    <property type="entry name" value="Ureohydrolase domain"/>
    <property type="match status" value="1"/>
</dbReference>
<evidence type="ECO:0000313" key="4">
    <source>
        <dbReference type="EMBL" id="MFC4716901.1"/>
    </source>
</evidence>
<protein>
    <submittedName>
        <fullName evidence="4">Arginase family protein</fullName>
    </submittedName>
</protein>
<comment type="caution">
    <text evidence="4">The sequence shown here is derived from an EMBL/GenBank/DDBJ whole genome shotgun (WGS) entry which is preliminary data.</text>
</comment>
<organism evidence="4 5">
    <name type="scientific">Glutamicibacter bergerei</name>
    <dbReference type="NCBI Taxonomy" id="256702"/>
    <lineage>
        <taxon>Bacteria</taxon>
        <taxon>Bacillati</taxon>
        <taxon>Actinomycetota</taxon>
        <taxon>Actinomycetes</taxon>
        <taxon>Micrococcales</taxon>
        <taxon>Micrococcaceae</taxon>
        <taxon>Glutamicibacter</taxon>
    </lineage>
</organism>
<gene>
    <name evidence="4" type="ORF">ACFO7V_12240</name>
</gene>
<dbReference type="InterPro" id="IPR006035">
    <property type="entry name" value="Ureohydrolase"/>
</dbReference>
<keyword evidence="2" id="KW-0378">Hydrolase</keyword>
<evidence type="ECO:0000256" key="3">
    <source>
        <dbReference type="PROSITE-ProRule" id="PRU00742"/>
    </source>
</evidence>
<evidence type="ECO:0000256" key="2">
    <source>
        <dbReference type="ARBA" id="ARBA00022801"/>
    </source>
</evidence>
<dbReference type="SUPFAM" id="SSF52768">
    <property type="entry name" value="Arginase/deacetylase"/>
    <property type="match status" value="1"/>
</dbReference>
<comment type="similarity">
    <text evidence="3">Belongs to the arginase family.</text>
</comment>
<dbReference type="GeneID" id="303302784"/>
<dbReference type="EMBL" id="JBHSHE010000055">
    <property type="protein sequence ID" value="MFC4716901.1"/>
    <property type="molecule type" value="Genomic_DNA"/>
</dbReference>
<keyword evidence="1" id="KW-0479">Metal-binding</keyword>
<dbReference type="PROSITE" id="PS51409">
    <property type="entry name" value="ARGINASE_2"/>
    <property type="match status" value="1"/>
</dbReference>
<dbReference type="Pfam" id="PF00491">
    <property type="entry name" value="Arginase"/>
    <property type="match status" value="1"/>
</dbReference>
<evidence type="ECO:0000256" key="1">
    <source>
        <dbReference type="ARBA" id="ARBA00022723"/>
    </source>
</evidence>
<accession>A0ABV9MLU1</accession>
<dbReference type="InterPro" id="IPR023696">
    <property type="entry name" value="Ureohydrolase_dom_sf"/>
</dbReference>
<dbReference type="RefSeq" id="WP_096254802.1">
    <property type="nucleotide sequence ID" value="NZ_BAAAVQ010000049.1"/>
</dbReference>
<name>A0ABV9MLU1_9MICC</name>
<keyword evidence="5" id="KW-1185">Reference proteome</keyword>